<accession>A0A4V6A7E0</accession>
<gene>
    <name evidence="2" type="ORF">D5086_0000200720</name>
</gene>
<evidence type="ECO:0000259" key="1">
    <source>
        <dbReference type="Pfam" id="PF13966"/>
    </source>
</evidence>
<sequence length="135" mass="15284">MEDHHLSKGNSSGQFTIDSAWELLRDTGPANTIHHLLWFKCHIRRQSFILWLASQGRLRSMDRLHITGSITNTTCILCGPETENHDHLLFRCSYSGTVWGAVTSKSEMQWPNLPCISFSSGPPPNFKLVMKSLIC</sequence>
<dbReference type="EMBL" id="RCHU01000661">
    <property type="protein sequence ID" value="TKR98755.1"/>
    <property type="molecule type" value="Genomic_DNA"/>
</dbReference>
<comment type="caution">
    <text evidence="2">The sequence shown here is derived from an EMBL/GenBank/DDBJ whole genome shotgun (WGS) entry which is preliminary data.</text>
</comment>
<organism evidence="2">
    <name type="scientific">Populus alba</name>
    <name type="common">White poplar</name>
    <dbReference type="NCBI Taxonomy" id="43335"/>
    <lineage>
        <taxon>Eukaryota</taxon>
        <taxon>Viridiplantae</taxon>
        <taxon>Streptophyta</taxon>
        <taxon>Embryophyta</taxon>
        <taxon>Tracheophyta</taxon>
        <taxon>Spermatophyta</taxon>
        <taxon>Magnoliopsida</taxon>
        <taxon>eudicotyledons</taxon>
        <taxon>Gunneridae</taxon>
        <taxon>Pentapetalae</taxon>
        <taxon>rosids</taxon>
        <taxon>fabids</taxon>
        <taxon>Malpighiales</taxon>
        <taxon>Salicaceae</taxon>
        <taxon>Saliceae</taxon>
        <taxon>Populus</taxon>
    </lineage>
</organism>
<dbReference type="InterPro" id="IPR026960">
    <property type="entry name" value="RVT-Znf"/>
</dbReference>
<dbReference type="AlphaFoldDB" id="A0A4V6A7E0"/>
<protein>
    <recommendedName>
        <fullName evidence="1">Reverse transcriptase zinc-binding domain-containing protein</fullName>
    </recommendedName>
</protein>
<reference evidence="2" key="1">
    <citation type="submission" date="2018-10" db="EMBL/GenBank/DDBJ databases">
        <title>Population genomic analysis revealed the cold adaptation of white poplar.</title>
        <authorList>
            <person name="Liu Y.-J."/>
        </authorList>
    </citation>
    <scope>NUCLEOTIDE SEQUENCE [LARGE SCALE GENOMIC DNA]</scope>
    <source>
        <strain evidence="2">PAL-ZL1</strain>
    </source>
</reference>
<dbReference type="Pfam" id="PF13966">
    <property type="entry name" value="zf-RVT"/>
    <property type="match status" value="1"/>
</dbReference>
<name>A0A4V6A7E0_POPAL</name>
<dbReference type="STRING" id="43335.A0A4V6A7E0"/>
<proteinExistence type="predicted"/>
<evidence type="ECO:0000313" key="2">
    <source>
        <dbReference type="EMBL" id="TKR98755.1"/>
    </source>
</evidence>
<feature type="domain" description="Reverse transcriptase zinc-binding" evidence="1">
    <location>
        <begin position="15"/>
        <end position="99"/>
    </location>
</feature>